<evidence type="ECO:0000313" key="1">
    <source>
        <dbReference type="EMBL" id="GMQ64674.1"/>
    </source>
</evidence>
<reference evidence="1" key="1">
    <citation type="submission" date="2023-09" db="EMBL/GenBank/DDBJ databases">
        <title>Vallitalea sediminicola and Vallitalea maricola sp. nov., anaerobic bacteria isolated from marine sediment.</title>
        <authorList>
            <person name="Hirano S."/>
            <person name="Maeda A."/>
            <person name="Terahara T."/>
            <person name="Mori K."/>
            <person name="Hamada M."/>
            <person name="Matsumoto R."/>
            <person name="Kobayashi T."/>
        </authorList>
    </citation>
    <scope>NUCLEOTIDE SEQUENCE</scope>
    <source>
        <strain evidence="1">AN17-2</strain>
    </source>
</reference>
<dbReference type="EMBL" id="BTPU01000076">
    <property type="protein sequence ID" value="GMQ64674.1"/>
    <property type="molecule type" value="Genomic_DNA"/>
</dbReference>
<sequence>MGTNYDLRISEFNIETYSGEIFNAKTQGKRELLMIFETKEKTYIKNYVLYDEKRKDITKEMLSYLTTSEASGSGVGTEDLLYELCFGVLIIGFIISRIFKDNRR</sequence>
<gene>
    <name evidence="1" type="ORF">AN2V17_39120</name>
</gene>
<keyword evidence="2" id="KW-1185">Reference proteome</keyword>
<comment type="caution">
    <text evidence="1">The sequence shown here is derived from an EMBL/GenBank/DDBJ whole genome shotgun (WGS) entry which is preliminary data.</text>
</comment>
<protein>
    <submittedName>
        <fullName evidence="1">Uncharacterized protein</fullName>
    </submittedName>
</protein>
<proteinExistence type="predicted"/>
<organism evidence="1 2">
    <name type="scientific">Vallitalea maricola</name>
    <dbReference type="NCBI Taxonomy" id="3074433"/>
    <lineage>
        <taxon>Bacteria</taxon>
        <taxon>Bacillati</taxon>
        <taxon>Bacillota</taxon>
        <taxon>Clostridia</taxon>
        <taxon>Lachnospirales</taxon>
        <taxon>Vallitaleaceae</taxon>
        <taxon>Vallitalea</taxon>
    </lineage>
</organism>
<name>A0ACB5UQ39_9FIRM</name>
<accession>A0ACB5UQ39</accession>
<dbReference type="Proteomes" id="UP001374599">
    <property type="component" value="Unassembled WGS sequence"/>
</dbReference>
<evidence type="ECO:0000313" key="2">
    <source>
        <dbReference type="Proteomes" id="UP001374599"/>
    </source>
</evidence>